<dbReference type="AlphaFoldDB" id="A0A5J4W5M2"/>
<name>A0A5J4W5M2_9EUKA</name>
<evidence type="ECO:0000313" key="3">
    <source>
        <dbReference type="Proteomes" id="UP000324800"/>
    </source>
</evidence>
<feature type="compositionally biased region" description="Basic and acidic residues" evidence="1">
    <location>
        <begin position="77"/>
        <end position="89"/>
    </location>
</feature>
<evidence type="ECO:0000313" key="2">
    <source>
        <dbReference type="EMBL" id="KAA6390060.1"/>
    </source>
</evidence>
<proteinExistence type="predicted"/>
<feature type="compositionally biased region" description="Polar residues" evidence="1">
    <location>
        <begin position="59"/>
        <end position="68"/>
    </location>
</feature>
<feature type="compositionally biased region" description="Low complexity" evidence="1">
    <location>
        <begin position="1"/>
        <end position="12"/>
    </location>
</feature>
<accession>A0A5J4W5M2</accession>
<feature type="compositionally biased region" description="Basic and acidic residues" evidence="1">
    <location>
        <begin position="20"/>
        <end position="31"/>
    </location>
</feature>
<sequence>MQHSDSLNSDNGSDSEDIQNTEKNKRKREQDNESDIEPEEQEHNSSIQKQYIAPKTRSSRFGGQQNPISIDDEDLENKELQKEVQNEFR</sequence>
<gene>
    <name evidence="2" type="ORF">EZS28_014414</name>
</gene>
<evidence type="ECO:0000256" key="1">
    <source>
        <dbReference type="SAM" id="MobiDB-lite"/>
    </source>
</evidence>
<organism evidence="2 3">
    <name type="scientific">Streblomastix strix</name>
    <dbReference type="NCBI Taxonomy" id="222440"/>
    <lineage>
        <taxon>Eukaryota</taxon>
        <taxon>Metamonada</taxon>
        <taxon>Preaxostyla</taxon>
        <taxon>Oxymonadida</taxon>
        <taxon>Streblomastigidae</taxon>
        <taxon>Streblomastix</taxon>
    </lineage>
</organism>
<dbReference type="EMBL" id="SNRW01003360">
    <property type="protein sequence ID" value="KAA6390060.1"/>
    <property type="molecule type" value="Genomic_DNA"/>
</dbReference>
<protein>
    <submittedName>
        <fullName evidence="2">Uncharacterized protein</fullName>
    </submittedName>
</protein>
<dbReference type="Proteomes" id="UP000324800">
    <property type="component" value="Unassembled WGS sequence"/>
</dbReference>
<feature type="region of interest" description="Disordered" evidence="1">
    <location>
        <begin position="1"/>
        <end position="89"/>
    </location>
</feature>
<reference evidence="2 3" key="1">
    <citation type="submission" date="2019-03" db="EMBL/GenBank/DDBJ databases">
        <title>Single cell metagenomics reveals metabolic interactions within the superorganism composed of flagellate Streblomastix strix and complex community of Bacteroidetes bacteria on its surface.</title>
        <authorList>
            <person name="Treitli S.C."/>
            <person name="Kolisko M."/>
            <person name="Husnik F."/>
            <person name="Keeling P."/>
            <person name="Hampl V."/>
        </authorList>
    </citation>
    <scope>NUCLEOTIDE SEQUENCE [LARGE SCALE GENOMIC DNA]</scope>
    <source>
        <strain evidence="2">ST1C</strain>
    </source>
</reference>
<comment type="caution">
    <text evidence="2">The sequence shown here is derived from an EMBL/GenBank/DDBJ whole genome shotgun (WGS) entry which is preliminary data.</text>
</comment>